<feature type="transmembrane region" description="Helical" evidence="15">
    <location>
        <begin position="42"/>
        <end position="64"/>
    </location>
</feature>
<keyword evidence="8 14" id="KW-0249">Electron transport</keyword>
<keyword evidence="10 14" id="KW-0560">Oxidoreductase</keyword>
<dbReference type="Gene3D" id="1.10.287.90">
    <property type="match status" value="1"/>
</dbReference>
<dbReference type="EMBL" id="BGOW01000001">
    <property type="protein sequence ID" value="GBL44354.1"/>
    <property type="molecule type" value="Genomic_DNA"/>
</dbReference>
<evidence type="ECO:0000256" key="5">
    <source>
        <dbReference type="ARBA" id="ARBA00022660"/>
    </source>
</evidence>
<keyword evidence="4 14" id="KW-1003">Cell membrane</keyword>
<dbReference type="Pfam" id="PF06481">
    <property type="entry name" value="COX_ARM"/>
    <property type="match status" value="1"/>
</dbReference>
<dbReference type="PROSITE" id="PS50999">
    <property type="entry name" value="COX2_TM"/>
    <property type="match status" value="1"/>
</dbReference>
<dbReference type="GO" id="GO:0016682">
    <property type="term" value="F:oxidoreductase activity, acting on diphenols and related substances as donors, oxygen as acceptor"/>
    <property type="evidence" value="ECO:0007669"/>
    <property type="project" value="InterPro"/>
</dbReference>
<accession>A0A401J9V4</accession>
<evidence type="ECO:0000256" key="4">
    <source>
        <dbReference type="ARBA" id="ARBA00022475"/>
    </source>
</evidence>
<proteinExistence type="inferred from homology"/>
<evidence type="ECO:0000256" key="6">
    <source>
        <dbReference type="ARBA" id="ARBA00022692"/>
    </source>
</evidence>
<dbReference type="PANTHER" id="PTHR22888:SF18">
    <property type="entry name" value="CYTOCHROME BO(3) UBIQUINOL OXIDASE SUBUNIT 2"/>
    <property type="match status" value="1"/>
</dbReference>
<dbReference type="InterPro" id="IPR002429">
    <property type="entry name" value="CcO_II-like_C"/>
</dbReference>
<dbReference type="PANTHER" id="PTHR22888">
    <property type="entry name" value="CYTOCHROME C OXIDASE, SUBUNIT II"/>
    <property type="match status" value="1"/>
</dbReference>
<comment type="subcellular location">
    <subcellularLocation>
        <location evidence="1">Cell membrane</location>
        <topology evidence="1">Multi-pass membrane protein</topology>
    </subcellularLocation>
</comment>
<dbReference type="GO" id="GO:0004129">
    <property type="term" value="F:cytochrome-c oxidase activity"/>
    <property type="evidence" value="ECO:0007669"/>
    <property type="project" value="UniProtKB-UniRule"/>
</dbReference>
<evidence type="ECO:0000313" key="18">
    <source>
        <dbReference type="EMBL" id="GBL44354.1"/>
    </source>
</evidence>
<evidence type="ECO:0000256" key="15">
    <source>
        <dbReference type="SAM" id="Phobius"/>
    </source>
</evidence>
<dbReference type="GO" id="GO:0005886">
    <property type="term" value="C:plasma membrane"/>
    <property type="evidence" value="ECO:0007669"/>
    <property type="project" value="UniProtKB-SubCell"/>
</dbReference>
<dbReference type="InterPro" id="IPR036257">
    <property type="entry name" value="Cyt_c_oxidase_su2_TM_sf"/>
</dbReference>
<gene>
    <name evidence="18" type="ORF">SFMTTN_0149</name>
</gene>
<evidence type="ECO:0000259" key="17">
    <source>
        <dbReference type="PROSITE" id="PS50999"/>
    </source>
</evidence>
<evidence type="ECO:0000256" key="2">
    <source>
        <dbReference type="ARBA" id="ARBA00007866"/>
    </source>
</evidence>
<dbReference type="Pfam" id="PF00116">
    <property type="entry name" value="COX2"/>
    <property type="match status" value="1"/>
</dbReference>
<dbReference type="SUPFAM" id="SSF49503">
    <property type="entry name" value="Cupredoxins"/>
    <property type="match status" value="1"/>
</dbReference>
<name>A0A401J9V4_9PROT</name>
<evidence type="ECO:0000256" key="12">
    <source>
        <dbReference type="ARBA" id="ARBA00023139"/>
    </source>
</evidence>
<evidence type="ECO:0000256" key="8">
    <source>
        <dbReference type="ARBA" id="ARBA00022982"/>
    </source>
</evidence>
<evidence type="ECO:0000256" key="13">
    <source>
        <dbReference type="ARBA" id="ARBA00023288"/>
    </source>
</evidence>
<dbReference type="SUPFAM" id="SSF81464">
    <property type="entry name" value="Cytochrome c oxidase subunit II-like, transmembrane region"/>
    <property type="match status" value="1"/>
</dbReference>
<organism evidence="18 19">
    <name type="scientific">Sulfuriferula multivorans</name>
    <dbReference type="NCBI Taxonomy" id="1559896"/>
    <lineage>
        <taxon>Bacteria</taxon>
        <taxon>Pseudomonadati</taxon>
        <taxon>Pseudomonadota</taxon>
        <taxon>Betaproteobacteria</taxon>
        <taxon>Nitrosomonadales</taxon>
        <taxon>Sulfuricellaceae</taxon>
        <taxon>Sulfuriferula</taxon>
    </lineage>
</organism>
<evidence type="ECO:0000256" key="9">
    <source>
        <dbReference type="ARBA" id="ARBA00022989"/>
    </source>
</evidence>
<dbReference type="InterPro" id="IPR011759">
    <property type="entry name" value="Cyt_c_oxidase_su2_TM_dom"/>
</dbReference>
<dbReference type="NCBIfam" id="TIGR01433">
    <property type="entry name" value="CyoA"/>
    <property type="match status" value="1"/>
</dbReference>
<dbReference type="Gene3D" id="2.60.40.420">
    <property type="entry name" value="Cupredoxins - blue copper proteins"/>
    <property type="match status" value="1"/>
</dbReference>
<evidence type="ECO:0000256" key="7">
    <source>
        <dbReference type="ARBA" id="ARBA00022729"/>
    </source>
</evidence>
<dbReference type="AlphaFoldDB" id="A0A401J9V4"/>
<keyword evidence="5 14" id="KW-0679">Respiratory chain</keyword>
<keyword evidence="3 14" id="KW-0813">Transport</keyword>
<dbReference type="CDD" id="cd04212">
    <property type="entry name" value="CuRO_UO_II"/>
    <property type="match status" value="1"/>
</dbReference>
<dbReference type="InterPro" id="IPR034227">
    <property type="entry name" value="CuRO_UO_II"/>
</dbReference>
<evidence type="ECO:0000259" key="16">
    <source>
        <dbReference type="PROSITE" id="PS50857"/>
    </source>
</evidence>
<evidence type="ECO:0000313" key="19">
    <source>
        <dbReference type="Proteomes" id="UP000286806"/>
    </source>
</evidence>
<comment type="similarity">
    <text evidence="2 14">Belongs to the cytochrome c oxidase subunit 2 family.</text>
</comment>
<reference evidence="18 19" key="1">
    <citation type="journal article" date="2019" name="Front. Microbiol.">
        <title>Genomes of Neutrophilic Sulfur-Oxidizing Chemolithoautotrophs Representing 9 Proteobacterial Species From 8 Genera.</title>
        <authorList>
            <person name="Watanabe T."/>
            <person name="Kojima H."/>
            <person name="Umezawa K."/>
            <person name="Hori C."/>
            <person name="Takasuka T.E."/>
            <person name="Kato Y."/>
            <person name="Fukui M."/>
        </authorList>
    </citation>
    <scope>NUCLEOTIDE SEQUENCE [LARGE SCALE GENOMIC DNA]</scope>
    <source>
        <strain evidence="18 19">TTN</strain>
    </source>
</reference>
<dbReference type="GO" id="GO:0005507">
    <property type="term" value="F:copper ion binding"/>
    <property type="evidence" value="ECO:0007669"/>
    <property type="project" value="InterPro"/>
</dbReference>
<dbReference type="InterPro" id="IPR006333">
    <property type="entry name" value="Cyt_o_ubiquinol_oxidase_su2"/>
</dbReference>
<keyword evidence="11 14" id="KW-0472">Membrane</keyword>
<feature type="domain" description="Cytochrome oxidase subunit II transmembrane region profile" evidence="17">
    <location>
        <begin position="56"/>
        <end position="152"/>
    </location>
</feature>
<feature type="transmembrane region" description="Helical" evidence="15">
    <location>
        <begin position="76"/>
        <end position="101"/>
    </location>
</feature>
<keyword evidence="7" id="KW-0732">Signal</keyword>
<keyword evidence="9 15" id="KW-1133">Transmembrane helix</keyword>
<evidence type="ECO:0000256" key="14">
    <source>
        <dbReference type="PIRNR" id="PIRNR000292"/>
    </source>
</evidence>
<dbReference type="InterPro" id="IPR010514">
    <property type="entry name" value="COX_ARM"/>
</dbReference>
<dbReference type="GO" id="GO:0009486">
    <property type="term" value="F:cytochrome bo3 ubiquinol oxidase activity"/>
    <property type="evidence" value="ECO:0007669"/>
    <property type="project" value="InterPro"/>
</dbReference>
<dbReference type="InterPro" id="IPR008972">
    <property type="entry name" value="Cupredoxin"/>
</dbReference>
<feature type="domain" description="Cytochrome oxidase subunit II copper A binding" evidence="16">
    <location>
        <begin position="158"/>
        <end position="270"/>
    </location>
</feature>
<keyword evidence="12" id="KW-0564">Palmitate</keyword>
<keyword evidence="13" id="KW-0449">Lipoprotein</keyword>
<evidence type="ECO:0000256" key="1">
    <source>
        <dbReference type="ARBA" id="ARBA00004651"/>
    </source>
</evidence>
<dbReference type="InterPro" id="IPR045187">
    <property type="entry name" value="CcO_II"/>
</dbReference>
<comment type="caution">
    <text evidence="18">The sequence shown here is derived from an EMBL/GenBank/DDBJ whole genome shotgun (WGS) entry which is preliminary data.</text>
</comment>
<protein>
    <recommendedName>
        <fullName evidence="14">Ubiquinol oxidase subunit 2</fullName>
    </recommendedName>
</protein>
<dbReference type="PIRSF" id="PIRSF000292">
    <property type="entry name" value="Ubi_od_II"/>
    <property type="match status" value="1"/>
</dbReference>
<sequence length="334" mass="37046">MLSAAIKPDRINLNLPRRVQAGSSHSNADMRYFVPGKKHLRLLGYCSLIPLLFLGGCSVSGFPLLDPQGPIGHSELNLIVTAFLIMLIPVLPVIGMTFWFAWRYRASRRETAPQPGWSEHTIELVVWTVPTIIVIALGVLTWVTTHRLDPYKSIASSAKPIQIEAIALNWKWLFIYPDEHIATVNQLVIPVNAPVSFRLTSDTVMASLFIPRLGSQVYAMAGMQTRLHLLASQPGNYRGMNSQFSGAGFPGMHFRVIATSQGDYQAWLKQVRQTGSALNLARFKQLAQPSAHSPVSYFASVQPPDLFDQVMRTFKPMQPGAMAPMQPASSHQET</sequence>
<dbReference type="Proteomes" id="UP000286806">
    <property type="component" value="Unassembled WGS sequence"/>
</dbReference>
<keyword evidence="19" id="KW-1185">Reference proteome</keyword>
<evidence type="ECO:0000256" key="11">
    <source>
        <dbReference type="ARBA" id="ARBA00023136"/>
    </source>
</evidence>
<evidence type="ECO:0000256" key="10">
    <source>
        <dbReference type="ARBA" id="ARBA00023002"/>
    </source>
</evidence>
<dbReference type="GO" id="GO:0042773">
    <property type="term" value="P:ATP synthesis coupled electron transport"/>
    <property type="evidence" value="ECO:0007669"/>
    <property type="project" value="TreeGrafter"/>
</dbReference>
<feature type="transmembrane region" description="Helical" evidence="15">
    <location>
        <begin position="122"/>
        <end position="143"/>
    </location>
</feature>
<dbReference type="PROSITE" id="PS50857">
    <property type="entry name" value="COX2_CUA"/>
    <property type="match status" value="1"/>
</dbReference>
<keyword evidence="6 15" id="KW-0812">Transmembrane</keyword>
<evidence type="ECO:0000256" key="3">
    <source>
        <dbReference type="ARBA" id="ARBA00022448"/>
    </source>
</evidence>